<keyword evidence="2" id="KW-1185">Reference proteome</keyword>
<name>A0AAN6T4L2_9PEZI</name>
<evidence type="ECO:0000313" key="2">
    <source>
        <dbReference type="Proteomes" id="UP001305647"/>
    </source>
</evidence>
<reference evidence="1" key="1">
    <citation type="journal article" date="2023" name="Mol. Phylogenet. Evol.">
        <title>Genome-scale phylogeny and comparative genomics of the fungal order Sordariales.</title>
        <authorList>
            <person name="Hensen N."/>
            <person name="Bonometti L."/>
            <person name="Westerberg I."/>
            <person name="Brannstrom I.O."/>
            <person name="Guillou S."/>
            <person name="Cros-Aarteil S."/>
            <person name="Calhoun S."/>
            <person name="Haridas S."/>
            <person name="Kuo A."/>
            <person name="Mondo S."/>
            <person name="Pangilinan J."/>
            <person name="Riley R."/>
            <person name="LaButti K."/>
            <person name="Andreopoulos B."/>
            <person name="Lipzen A."/>
            <person name="Chen C."/>
            <person name="Yan M."/>
            <person name="Daum C."/>
            <person name="Ng V."/>
            <person name="Clum A."/>
            <person name="Steindorff A."/>
            <person name="Ohm R.A."/>
            <person name="Martin F."/>
            <person name="Silar P."/>
            <person name="Natvig D.O."/>
            <person name="Lalanne C."/>
            <person name="Gautier V."/>
            <person name="Ament-Velasquez S.L."/>
            <person name="Kruys A."/>
            <person name="Hutchinson M.I."/>
            <person name="Powell A.J."/>
            <person name="Barry K."/>
            <person name="Miller A.N."/>
            <person name="Grigoriev I.V."/>
            <person name="Debuchy R."/>
            <person name="Gladieux P."/>
            <person name="Hiltunen Thoren M."/>
            <person name="Johannesson H."/>
        </authorList>
    </citation>
    <scope>NUCLEOTIDE SEQUENCE</scope>
    <source>
        <strain evidence="1">CBS 757.83</strain>
    </source>
</reference>
<comment type="caution">
    <text evidence="1">The sequence shown here is derived from an EMBL/GenBank/DDBJ whole genome shotgun (WGS) entry which is preliminary data.</text>
</comment>
<evidence type="ECO:0000313" key="1">
    <source>
        <dbReference type="EMBL" id="KAK4103842.1"/>
    </source>
</evidence>
<dbReference type="EMBL" id="MU863627">
    <property type="protein sequence ID" value="KAK4103842.1"/>
    <property type="molecule type" value="Genomic_DNA"/>
</dbReference>
<gene>
    <name evidence="1" type="ORF">N658DRAFT_232533</name>
</gene>
<organism evidence="1 2">
    <name type="scientific">Parathielavia hyrcaniae</name>
    <dbReference type="NCBI Taxonomy" id="113614"/>
    <lineage>
        <taxon>Eukaryota</taxon>
        <taxon>Fungi</taxon>
        <taxon>Dikarya</taxon>
        <taxon>Ascomycota</taxon>
        <taxon>Pezizomycotina</taxon>
        <taxon>Sordariomycetes</taxon>
        <taxon>Sordariomycetidae</taxon>
        <taxon>Sordariales</taxon>
        <taxon>Chaetomiaceae</taxon>
        <taxon>Parathielavia</taxon>
    </lineage>
</organism>
<proteinExistence type="predicted"/>
<accession>A0AAN6T4L2</accession>
<dbReference type="AlphaFoldDB" id="A0AAN6T4L2"/>
<reference evidence="1" key="2">
    <citation type="submission" date="2023-05" db="EMBL/GenBank/DDBJ databases">
        <authorList>
            <consortium name="Lawrence Berkeley National Laboratory"/>
            <person name="Steindorff A."/>
            <person name="Hensen N."/>
            <person name="Bonometti L."/>
            <person name="Westerberg I."/>
            <person name="Brannstrom I.O."/>
            <person name="Guillou S."/>
            <person name="Cros-Aarteil S."/>
            <person name="Calhoun S."/>
            <person name="Haridas S."/>
            <person name="Kuo A."/>
            <person name="Mondo S."/>
            <person name="Pangilinan J."/>
            <person name="Riley R."/>
            <person name="Labutti K."/>
            <person name="Andreopoulos B."/>
            <person name="Lipzen A."/>
            <person name="Chen C."/>
            <person name="Yanf M."/>
            <person name="Daum C."/>
            <person name="Ng V."/>
            <person name="Clum A."/>
            <person name="Ohm R."/>
            <person name="Martin F."/>
            <person name="Silar P."/>
            <person name="Natvig D."/>
            <person name="Lalanne C."/>
            <person name="Gautier V."/>
            <person name="Ament-Velasquez S.L."/>
            <person name="Kruys A."/>
            <person name="Hutchinson M.I."/>
            <person name="Powell A.J."/>
            <person name="Barry K."/>
            <person name="Miller A.N."/>
            <person name="Grigoriev I.V."/>
            <person name="Debuchy R."/>
            <person name="Gladieux P."/>
            <person name="Thoren M.H."/>
            <person name="Johannesson H."/>
        </authorList>
    </citation>
    <scope>NUCLEOTIDE SEQUENCE</scope>
    <source>
        <strain evidence="1">CBS 757.83</strain>
    </source>
</reference>
<sequence>MPTSIRRRPLRVEMPMMGMVPAGSWSLGISYLDWALGLALELGWSWAVIWEFCIWRTVDSEDIGRQGQEVDAGITEGGRVLGIWVCIIEVAGVRGSPDIKHIWEMHARGSFASYNTRKT</sequence>
<protein>
    <submittedName>
        <fullName evidence="1">Uncharacterized protein</fullName>
    </submittedName>
</protein>
<dbReference type="Proteomes" id="UP001305647">
    <property type="component" value="Unassembled WGS sequence"/>
</dbReference>